<evidence type="ECO:0000256" key="4">
    <source>
        <dbReference type="ARBA" id="ARBA00022741"/>
    </source>
</evidence>
<dbReference type="GO" id="GO:0071140">
    <property type="term" value="P:resolution of mitotic recombination intermediates"/>
    <property type="evidence" value="ECO:0007669"/>
    <property type="project" value="TreeGrafter"/>
</dbReference>
<proteinExistence type="inferred from homology"/>
<dbReference type="GO" id="GO:0000400">
    <property type="term" value="F:four-way junction DNA binding"/>
    <property type="evidence" value="ECO:0007669"/>
    <property type="project" value="TreeGrafter"/>
</dbReference>
<keyword evidence="6" id="KW-0378">Hydrolase</keyword>
<evidence type="ECO:0000256" key="10">
    <source>
        <dbReference type="ARBA" id="ARBA00023242"/>
    </source>
</evidence>
<dbReference type="GO" id="GO:0045003">
    <property type="term" value="P:double-strand break repair via synthesis-dependent strand annealing"/>
    <property type="evidence" value="ECO:0007669"/>
    <property type="project" value="TreeGrafter"/>
</dbReference>
<dbReference type="FunFam" id="1.10.150.240:FF:000001">
    <property type="entry name" value="Haloacid dehalogenase-like hydrolase domain"/>
    <property type="match status" value="1"/>
</dbReference>
<evidence type="ECO:0000256" key="1">
    <source>
        <dbReference type="ARBA" id="ARBA00001946"/>
    </source>
</evidence>
<keyword evidence="9" id="KW-0234">DNA repair</keyword>
<dbReference type="CDD" id="cd19491">
    <property type="entry name" value="XRCC3"/>
    <property type="match status" value="1"/>
</dbReference>
<dbReference type="Proteomes" id="UP000694240">
    <property type="component" value="Chromosome 13"/>
</dbReference>
<dbReference type="NCBIfam" id="TIGR01509">
    <property type="entry name" value="HAD-SF-IA-v3"/>
    <property type="match status" value="1"/>
</dbReference>
<keyword evidence="10" id="KW-0539">Nucleus</keyword>
<evidence type="ECO:0000313" key="17">
    <source>
        <dbReference type="Proteomes" id="UP000694240"/>
    </source>
</evidence>
<dbReference type="GO" id="GO:0043136">
    <property type="term" value="F:sn-glycerol 3-phosphatase activity"/>
    <property type="evidence" value="ECO:0007669"/>
    <property type="project" value="UniProtKB-ARBA"/>
</dbReference>
<dbReference type="FunFam" id="3.40.50.1000:FF:000055">
    <property type="entry name" value="Haloacid dehalogenase-like hydrolase family protein"/>
    <property type="match status" value="1"/>
</dbReference>
<dbReference type="AlphaFoldDB" id="A0A8T1XK84"/>
<comment type="catalytic activity">
    <reaction evidence="13">
        <text>sn-glycerol 1-phosphate + H2O = glycerol + phosphate</text>
        <dbReference type="Rhea" id="RHEA:46084"/>
        <dbReference type="ChEBI" id="CHEBI:15377"/>
        <dbReference type="ChEBI" id="CHEBI:17754"/>
        <dbReference type="ChEBI" id="CHEBI:43474"/>
        <dbReference type="ChEBI" id="CHEBI:57685"/>
        <dbReference type="EC" id="3.1.3.21"/>
    </reaction>
</comment>
<evidence type="ECO:0000256" key="8">
    <source>
        <dbReference type="ARBA" id="ARBA00022842"/>
    </source>
</evidence>
<dbReference type="SFLD" id="SFLDG01129">
    <property type="entry name" value="C1.5:_HAD__Beta-PGM__Phosphata"/>
    <property type="match status" value="1"/>
</dbReference>
<keyword evidence="3" id="KW-0479">Metal-binding</keyword>
<keyword evidence="4" id="KW-0547">Nucleotide-binding</keyword>
<comment type="subcellular location">
    <subcellularLocation>
        <location evidence="2">Nucleus</location>
    </subcellularLocation>
</comment>
<keyword evidence="8" id="KW-0460">Magnesium</keyword>
<dbReference type="GO" id="GO:0090656">
    <property type="term" value="P:t-circle formation"/>
    <property type="evidence" value="ECO:0007669"/>
    <property type="project" value="TreeGrafter"/>
</dbReference>
<dbReference type="InterPro" id="IPR045228">
    <property type="entry name" value="Gpp1/Gpp2-like"/>
</dbReference>
<organism evidence="16 17">
    <name type="scientific">Arabidopsis thaliana x Arabidopsis arenosa</name>
    <dbReference type="NCBI Taxonomy" id="1240361"/>
    <lineage>
        <taxon>Eukaryota</taxon>
        <taxon>Viridiplantae</taxon>
        <taxon>Streptophyta</taxon>
        <taxon>Embryophyta</taxon>
        <taxon>Tracheophyta</taxon>
        <taxon>Spermatophyta</taxon>
        <taxon>Magnoliopsida</taxon>
        <taxon>eudicotyledons</taxon>
        <taxon>Gunneridae</taxon>
        <taxon>Pentapetalae</taxon>
        <taxon>rosids</taxon>
        <taxon>malvids</taxon>
        <taxon>Brassicales</taxon>
        <taxon>Brassicaceae</taxon>
        <taxon>Camelineae</taxon>
        <taxon>Arabidopsis</taxon>
    </lineage>
</organism>
<accession>A0A8T1XK84</accession>
<dbReference type="GO" id="GO:0033065">
    <property type="term" value="C:Rad51C-XRCC3 complex"/>
    <property type="evidence" value="ECO:0007669"/>
    <property type="project" value="TreeGrafter"/>
</dbReference>
<evidence type="ECO:0000256" key="14">
    <source>
        <dbReference type="ARBA" id="ARBA00061496"/>
    </source>
</evidence>
<dbReference type="Pfam" id="PF00702">
    <property type="entry name" value="Hydrolase"/>
    <property type="match status" value="1"/>
</dbReference>
<dbReference type="GO" id="GO:0005524">
    <property type="term" value="F:ATP binding"/>
    <property type="evidence" value="ECO:0007669"/>
    <property type="project" value="UniProtKB-KW"/>
</dbReference>
<dbReference type="Pfam" id="PF08423">
    <property type="entry name" value="Rad51"/>
    <property type="match status" value="1"/>
</dbReference>
<dbReference type="EMBL" id="JAEFBK010000013">
    <property type="protein sequence ID" value="KAG7534592.1"/>
    <property type="molecule type" value="Genomic_DNA"/>
</dbReference>
<dbReference type="EC" id="3.1.3.21" evidence="11"/>
<comment type="catalytic activity">
    <reaction evidence="12">
        <text>sn-glycerol 3-phosphate + H2O = glycerol + phosphate</text>
        <dbReference type="Rhea" id="RHEA:66372"/>
        <dbReference type="ChEBI" id="CHEBI:15377"/>
        <dbReference type="ChEBI" id="CHEBI:17754"/>
        <dbReference type="ChEBI" id="CHEBI:43474"/>
        <dbReference type="ChEBI" id="CHEBI:57597"/>
        <dbReference type="EC" id="3.1.3.21"/>
    </reaction>
</comment>
<dbReference type="InterPro" id="IPR013632">
    <property type="entry name" value="Rad51_C"/>
</dbReference>
<dbReference type="PROSITE" id="PS50162">
    <property type="entry name" value="RECA_2"/>
    <property type="match status" value="1"/>
</dbReference>
<evidence type="ECO:0000259" key="15">
    <source>
        <dbReference type="PROSITE" id="PS50162"/>
    </source>
</evidence>
<name>A0A8T1XK84_9BRAS</name>
<evidence type="ECO:0000256" key="2">
    <source>
        <dbReference type="ARBA" id="ARBA00004123"/>
    </source>
</evidence>
<comment type="similarity">
    <text evidence="14">Belongs to the HAD-like hydrolase superfamily. DOG/GPP family.</text>
</comment>
<dbReference type="GO" id="GO:0046872">
    <property type="term" value="F:metal ion binding"/>
    <property type="evidence" value="ECO:0007669"/>
    <property type="project" value="UniProtKB-KW"/>
</dbReference>
<evidence type="ECO:0000256" key="7">
    <source>
        <dbReference type="ARBA" id="ARBA00022840"/>
    </source>
</evidence>
<dbReference type="InterPro" id="IPR047348">
    <property type="entry name" value="XRCC3-like_C"/>
</dbReference>
<comment type="caution">
    <text evidence="16">The sequence shown here is derived from an EMBL/GenBank/DDBJ whole genome shotgun (WGS) entry which is preliminary data.</text>
</comment>
<evidence type="ECO:0000256" key="5">
    <source>
        <dbReference type="ARBA" id="ARBA00022763"/>
    </source>
</evidence>
<evidence type="ECO:0000256" key="6">
    <source>
        <dbReference type="ARBA" id="ARBA00022801"/>
    </source>
</evidence>
<evidence type="ECO:0000256" key="3">
    <source>
        <dbReference type="ARBA" id="ARBA00022723"/>
    </source>
</evidence>
<keyword evidence="17" id="KW-1185">Reference proteome</keyword>
<dbReference type="PANTHER" id="PTHR46487">
    <property type="entry name" value="DNA REPAIR PROTEIN XRCC3"/>
    <property type="match status" value="1"/>
</dbReference>
<evidence type="ECO:0000256" key="9">
    <source>
        <dbReference type="ARBA" id="ARBA00023204"/>
    </source>
</evidence>
<reference evidence="16 17" key="1">
    <citation type="submission" date="2020-12" db="EMBL/GenBank/DDBJ databases">
        <title>Concerted genomic and epigenomic changes stabilize Arabidopsis allopolyploids.</title>
        <authorList>
            <person name="Chen Z."/>
        </authorList>
    </citation>
    <scope>NUCLEOTIDE SEQUENCE [LARGE SCALE GENOMIC DNA]</scope>
    <source>
        <strain evidence="16">Allo738</strain>
        <tissue evidence="16">Leaf</tissue>
    </source>
</reference>
<protein>
    <recommendedName>
        <fullName evidence="11">glycerol-1-phosphatase</fullName>
        <ecNumber evidence="11">3.1.3.21</ecNumber>
    </recommendedName>
</protein>
<dbReference type="InterPro" id="IPR006439">
    <property type="entry name" value="HAD-SF_hydro_IA"/>
</dbReference>
<comment type="cofactor">
    <cofactor evidence="1">
        <name>Mg(2+)</name>
        <dbReference type="ChEBI" id="CHEBI:18420"/>
    </cofactor>
</comment>
<sequence>MQNGKMKPENLLRRSPANRKLTTGCEILDECLRGGISCDSVTEIVAESGCGKTQLCLQLSLCAQLPISLGGLNGSSLYLHSEFPFPFRRLHQLSHSFHQSNPSIYANHNDNPCDHVFVQNVHSVDHLFDIMPRIDGFVGNSKNRFPLKLIVLDSVAALFRSEFDNTPSDLKKRSSLFFKISGKLKQLANKFDLAVVITNQVTDFVESSDGLSGLRIGNLRYLYSSGRRVVPALGLAWANCVNSRFFISRSDDIIGKDRSEKDESGSSPVSRRAQRRLDIVFSPYLPGNSCEFMITREGICAIAKGSGKWDAAKPVIQWQRNQLLQFKRIKSASDLDKYERVKLRLKLEQPLNHLKDTTELYKKKCFFAVGLWINKKLSVTAGRGSITHVIFDMDGLLLDTEKFYTEVQEIILARFNKKFDWSLKAKMMGRKAIEAARIFVEESGISDSLSAEDFLVERESMLQDLFPTSELMPGASRLIKHLHSKNIPICIATGTHTRHYDLKTQRHRELFSLMHHIVRGDDPEVKQGKPAPDGFLAAARRFKDGPVDPQKVLVFEDAPSGVLAAKNAGMNVVMVPDPRIDISYQDVADQIITSLLDFKPEEWGLPPFEDSN</sequence>
<dbReference type="SFLD" id="SFLDS00003">
    <property type="entry name" value="Haloacid_Dehalogenase"/>
    <property type="match status" value="1"/>
</dbReference>
<evidence type="ECO:0000256" key="13">
    <source>
        <dbReference type="ARBA" id="ARBA00049369"/>
    </source>
</evidence>
<evidence type="ECO:0000256" key="11">
    <source>
        <dbReference type="ARBA" id="ARBA00038981"/>
    </source>
</evidence>
<feature type="domain" description="RecA family profile 1" evidence="15">
    <location>
        <begin position="17"/>
        <end position="201"/>
    </location>
</feature>
<dbReference type="GO" id="GO:0005657">
    <property type="term" value="C:replication fork"/>
    <property type="evidence" value="ECO:0007669"/>
    <property type="project" value="TreeGrafter"/>
</dbReference>
<dbReference type="CDD" id="cd07529">
    <property type="entry name" value="HAD_AtGPP-like"/>
    <property type="match status" value="1"/>
</dbReference>
<gene>
    <name evidence="16" type="ORF">ISN45_Aa08g021270</name>
</gene>
<dbReference type="InterPro" id="IPR020588">
    <property type="entry name" value="RecA_ATP-bd"/>
</dbReference>
<dbReference type="GO" id="GO:0000722">
    <property type="term" value="P:telomere maintenance via recombination"/>
    <property type="evidence" value="ECO:0007669"/>
    <property type="project" value="TreeGrafter"/>
</dbReference>
<dbReference type="PANTHER" id="PTHR46487:SF1">
    <property type="entry name" value="DNA REPAIR PROTEIN XRCC3"/>
    <property type="match status" value="1"/>
</dbReference>
<keyword evidence="5" id="KW-0227">DNA damage</keyword>
<keyword evidence="7" id="KW-0067">ATP-binding</keyword>
<evidence type="ECO:0000256" key="12">
    <source>
        <dbReference type="ARBA" id="ARBA00048354"/>
    </source>
</evidence>
<dbReference type="GO" id="GO:0006114">
    <property type="term" value="P:glycerol biosynthetic process"/>
    <property type="evidence" value="ECO:0007669"/>
    <property type="project" value="UniProtKB-ARBA"/>
</dbReference>
<evidence type="ECO:0000313" key="16">
    <source>
        <dbReference type="EMBL" id="KAG7534592.1"/>
    </source>
</evidence>
<dbReference type="GO" id="GO:0140664">
    <property type="term" value="F:ATP-dependent DNA damage sensor activity"/>
    <property type="evidence" value="ECO:0007669"/>
    <property type="project" value="InterPro"/>
</dbReference>